<dbReference type="SUPFAM" id="SSF51735">
    <property type="entry name" value="NAD(P)-binding Rossmann-fold domains"/>
    <property type="match status" value="1"/>
</dbReference>
<dbReference type="InterPro" id="IPR051604">
    <property type="entry name" value="Ergot_Alk_Oxidoreductase"/>
</dbReference>
<accession>A0ABW7W697</accession>
<dbReference type="InterPro" id="IPR016040">
    <property type="entry name" value="NAD(P)-bd_dom"/>
</dbReference>
<dbReference type="RefSeq" id="WP_397067014.1">
    <property type="nucleotide sequence ID" value="NZ_JBIRYL010000025.1"/>
</dbReference>
<evidence type="ECO:0000259" key="1">
    <source>
        <dbReference type="Pfam" id="PF13460"/>
    </source>
</evidence>
<dbReference type="Pfam" id="PF13460">
    <property type="entry name" value="NAD_binding_10"/>
    <property type="match status" value="1"/>
</dbReference>
<dbReference type="EMBL" id="JBIRYL010000025">
    <property type="protein sequence ID" value="MFI2234312.1"/>
    <property type="molecule type" value="Genomic_DNA"/>
</dbReference>
<name>A0ABW7W697_9NOCA</name>
<dbReference type="Gene3D" id="3.90.25.10">
    <property type="entry name" value="UDP-galactose 4-epimerase, domain 1"/>
    <property type="match status" value="1"/>
</dbReference>
<dbReference type="PANTHER" id="PTHR43162">
    <property type="match status" value="1"/>
</dbReference>
<dbReference type="PANTHER" id="PTHR43162:SF1">
    <property type="entry name" value="PRESTALK A DIFFERENTIATION PROTEIN A"/>
    <property type="match status" value="1"/>
</dbReference>
<evidence type="ECO:0000313" key="2">
    <source>
        <dbReference type="EMBL" id="MFI2234312.1"/>
    </source>
</evidence>
<keyword evidence="3" id="KW-1185">Reference proteome</keyword>
<sequence length="278" mass="29285">MILVTGATGNVGSELVAQLANAGQPLKALVRKHDSTTFPSGVTPVVGDLDDPESMAGALENVRAMYLMPGYSQMSTLLDMAEAAGVEHVVLLSNGSAGIAHTGNVIARSMADSERAVRESGLAWTMLRARAFMSNTLRWLPQLAVGDVVRVQFPRVALAAIDPADIAAVAARALTGMDLTGEVLDLTGPEALYPADQVAILAETLGRPLVCRELTDEETRAELAATVPAQYAAAFADFYIDGSLDESVVYPTVATVTGRAPRTFTDWATAHAASFARR</sequence>
<protein>
    <submittedName>
        <fullName evidence="2">NAD(P)H-binding protein</fullName>
    </submittedName>
</protein>
<gene>
    <name evidence="2" type="ORF">ACH49Z_31135</name>
</gene>
<feature type="domain" description="NAD(P)-binding" evidence="1">
    <location>
        <begin position="6"/>
        <end position="175"/>
    </location>
</feature>
<dbReference type="Proteomes" id="UP001611494">
    <property type="component" value="Unassembled WGS sequence"/>
</dbReference>
<dbReference type="InterPro" id="IPR036291">
    <property type="entry name" value="NAD(P)-bd_dom_sf"/>
</dbReference>
<organism evidence="2 3">
    <name type="scientific">Nocardia testacea</name>
    <dbReference type="NCBI Taxonomy" id="248551"/>
    <lineage>
        <taxon>Bacteria</taxon>
        <taxon>Bacillati</taxon>
        <taxon>Actinomycetota</taxon>
        <taxon>Actinomycetes</taxon>
        <taxon>Mycobacteriales</taxon>
        <taxon>Nocardiaceae</taxon>
        <taxon>Nocardia</taxon>
    </lineage>
</organism>
<dbReference type="Gene3D" id="3.40.50.720">
    <property type="entry name" value="NAD(P)-binding Rossmann-like Domain"/>
    <property type="match status" value="1"/>
</dbReference>
<reference evidence="2 3" key="1">
    <citation type="submission" date="2024-10" db="EMBL/GenBank/DDBJ databases">
        <title>The Natural Products Discovery Center: Release of the First 8490 Sequenced Strains for Exploring Actinobacteria Biosynthetic Diversity.</title>
        <authorList>
            <person name="Kalkreuter E."/>
            <person name="Kautsar S.A."/>
            <person name="Yang D."/>
            <person name="Bader C.D."/>
            <person name="Teijaro C.N."/>
            <person name="Fluegel L."/>
            <person name="Davis C.M."/>
            <person name="Simpson J.R."/>
            <person name="Lauterbach L."/>
            <person name="Steele A.D."/>
            <person name="Gui C."/>
            <person name="Meng S."/>
            <person name="Li G."/>
            <person name="Viehrig K."/>
            <person name="Ye F."/>
            <person name="Su P."/>
            <person name="Kiefer A.F."/>
            <person name="Nichols A."/>
            <person name="Cepeda A.J."/>
            <person name="Yan W."/>
            <person name="Fan B."/>
            <person name="Jiang Y."/>
            <person name="Adhikari A."/>
            <person name="Zheng C.-J."/>
            <person name="Schuster L."/>
            <person name="Cowan T.M."/>
            <person name="Smanski M.J."/>
            <person name="Chevrette M.G."/>
            <person name="De Carvalho L.P.S."/>
            <person name="Shen B."/>
        </authorList>
    </citation>
    <scope>NUCLEOTIDE SEQUENCE [LARGE SCALE GENOMIC DNA]</scope>
    <source>
        <strain evidence="2 3">NPDC019377</strain>
    </source>
</reference>
<proteinExistence type="predicted"/>
<evidence type="ECO:0000313" key="3">
    <source>
        <dbReference type="Proteomes" id="UP001611494"/>
    </source>
</evidence>
<comment type="caution">
    <text evidence="2">The sequence shown here is derived from an EMBL/GenBank/DDBJ whole genome shotgun (WGS) entry which is preliminary data.</text>
</comment>